<dbReference type="Pfam" id="PF13517">
    <property type="entry name" value="FG-GAP_3"/>
    <property type="match status" value="1"/>
</dbReference>
<evidence type="ECO:0000313" key="4">
    <source>
        <dbReference type="Proteomes" id="UP000624419"/>
    </source>
</evidence>
<dbReference type="InterPro" id="IPR013517">
    <property type="entry name" value="FG-GAP"/>
</dbReference>
<dbReference type="InterPro" id="IPR028994">
    <property type="entry name" value="Integrin_alpha_N"/>
</dbReference>
<gene>
    <name evidence="3" type="ORF">HHX48_07770</name>
</gene>
<keyword evidence="4" id="KW-1185">Reference proteome</keyword>
<dbReference type="RefSeq" id="WP_191023874.1">
    <property type="nucleotide sequence ID" value="NZ_JABBXD010000003.1"/>
</dbReference>
<sequence length="1188" mass="130400">MIVHPHQREVSPPPEDNTPPENSPPPPEDTEQGVEATPSQIIADAKSYSTEQWKTAGHSLAENAYSGSTEKAVLDIALAQQVYRIMFDDNLFVVPELSLHGDITDSVLNESGLIDAEFDCDLGGSVIYSGQFEANGTGRMTMVFDNCLLYSNEFAISGVAGISYDNKDVFGARYSIYFDALNWKQDKAISLSGMMSFNEDYDLETGNYYSSRSQYLTARIEGETYLIDSDKKISQTDRSNVTSVDGRMSIGSRGYVDFSLSADGLNLPYLYNSAFYLNDDEAFLNFVNDAVVYIADTDDDGEKDAGRIEDIYNFLESPISELTLLPLDELSSPPGAEGLNVVTERVVASSDIVVAPGYYFDYETPKEKLDISYNWYINGVLLDDIHGDTLPAYSARTSDYVYVTMLVSDGTYTTESWEEFINFEESRSELTVSDVPEEISQGDVVTFSVVLTNADIGGDGNLAALTAAPEGATMSDDGTVTWQVPDNLLFSHQEYTFGFSNKLDPNNHIEESFNLSVSSDKGMPLFRTGIEVPTTNKSQWVADFDNDGRNELLSTDNYARIFLLALENGKYQQKWAYPYAISPEQRIVQVLPVDMDQNGTPEILVLSEHNMWLIEDLNRPARKIFETEEYLRSALLADMDDDGAEEIIYRYAPNEYTSDANTIVVAELDDEFSEIHMFQTDEIDDMAVGDVDDDSNLELVLNNGLVYDLTSGANEWYLGTGFGNSFVTAGDLNGDGIDEIVGVDNWSNMYVFDAVTKSQLASQAVEDTCDVQAFNLYKDTTDELIISDCQWGNATAYTLDSNNQLEVLWAVDLRDHGSTSLTVGDIDNDGVNEVLWGSGVSSSGANVLVTADITSNSASLKSETSDVQLDSFTASGWSDIFPGDRRGVFMVPTTGSSYDGLAVVTLTDTGEMTVNSDLSSGWRNGRYSATTDYNNDGMGDIFLPTAGPFTDGFGVYRLSDMTAQWTVTGDHNTEIRQIKAMDVNSDGYDDAIVVDGSKIKVLDVQNQIQLASYSFGDNIVDLDIAMIDGTLTVVVSQYDLLQVLTMGESSFSAHGAIENTECSNVLIYGEGESRSLVCWGAYDNNYWRTMTLQDGELSNLDHVSLDINVGDIVLDPSDATRFIVASSNGQHWGATSSRIHSVTADGHVIWSSPELVGSADAASLKANEKADGTLEILFGTSMGMYWIH</sequence>
<reference evidence="3 4" key="1">
    <citation type="submission" date="2020-04" db="EMBL/GenBank/DDBJ databases">
        <title>Salinimonas sp. HHU 13199.</title>
        <authorList>
            <person name="Cui X."/>
            <person name="Zhang D."/>
        </authorList>
    </citation>
    <scope>NUCLEOTIDE SEQUENCE [LARGE SCALE GENOMIC DNA]</scope>
    <source>
        <strain evidence="3 4">HHU 13199</strain>
    </source>
</reference>
<feature type="compositionally biased region" description="Pro residues" evidence="2">
    <location>
        <begin position="11"/>
        <end position="27"/>
    </location>
</feature>
<evidence type="ECO:0000256" key="1">
    <source>
        <dbReference type="ARBA" id="ARBA00022729"/>
    </source>
</evidence>
<feature type="region of interest" description="Disordered" evidence="2">
    <location>
        <begin position="1"/>
        <end position="39"/>
    </location>
</feature>
<comment type="caution">
    <text evidence="3">The sequence shown here is derived from an EMBL/GenBank/DDBJ whole genome shotgun (WGS) entry which is preliminary data.</text>
</comment>
<name>A0ABR8LL06_9ALTE</name>
<organism evidence="3 4">
    <name type="scientific">Salinimonas profundi</name>
    <dbReference type="NCBI Taxonomy" id="2729140"/>
    <lineage>
        <taxon>Bacteria</taxon>
        <taxon>Pseudomonadati</taxon>
        <taxon>Pseudomonadota</taxon>
        <taxon>Gammaproteobacteria</taxon>
        <taxon>Alteromonadales</taxon>
        <taxon>Alteromonadaceae</taxon>
        <taxon>Alteromonas/Salinimonas group</taxon>
        <taxon>Salinimonas</taxon>
    </lineage>
</organism>
<accession>A0ABR8LL06</accession>
<evidence type="ECO:0000313" key="3">
    <source>
        <dbReference type="EMBL" id="MBD3585626.1"/>
    </source>
</evidence>
<dbReference type="SUPFAM" id="SSF69318">
    <property type="entry name" value="Integrin alpha N-terminal domain"/>
    <property type="match status" value="3"/>
</dbReference>
<evidence type="ECO:0000256" key="2">
    <source>
        <dbReference type="SAM" id="MobiDB-lite"/>
    </source>
</evidence>
<dbReference type="EMBL" id="JABBXD010000003">
    <property type="protein sequence ID" value="MBD3585626.1"/>
    <property type="molecule type" value="Genomic_DNA"/>
</dbReference>
<dbReference type="Proteomes" id="UP000624419">
    <property type="component" value="Unassembled WGS sequence"/>
</dbReference>
<keyword evidence="1" id="KW-0732">Signal</keyword>
<protein>
    <submittedName>
        <fullName evidence="3">VCBS repeat-containing protein</fullName>
    </submittedName>
</protein>
<proteinExistence type="predicted"/>